<gene>
    <name evidence="3" type="ORF">MRN14_00765</name>
</gene>
<feature type="domain" description="BIG2" evidence="2">
    <location>
        <begin position="306"/>
        <end position="387"/>
    </location>
</feature>
<feature type="domain" description="BIG2" evidence="2">
    <location>
        <begin position="219"/>
        <end position="300"/>
    </location>
</feature>
<dbReference type="SMART" id="SM00409">
    <property type="entry name" value="IG"/>
    <property type="match status" value="8"/>
</dbReference>
<feature type="domain" description="Immunoglobulin" evidence="1">
    <location>
        <begin position="227"/>
        <end position="303"/>
    </location>
</feature>
<dbReference type="PROSITE" id="PS51257">
    <property type="entry name" value="PROKAR_LIPOPROTEIN"/>
    <property type="match status" value="1"/>
</dbReference>
<feature type="domain" description="BIG2" evidence="2">
    <location>
        <begin position="828"/>
        <end position="909"/>
    </location>
</feature>
<accession>A0AAU6V7H7</accession>
<feature type="domain" description="Immunoglobulin" evidence="1">
    <location>
        <begin position="401"/>
        <end position="477"/>
    </location>
</feature>
<feature type="domain" description="BIG2" evidence="2">
    <location>
        <begin position="480"/>
        <end position="561"/>
    </location>
</feature>
<dbReference type="PANTHER" id="PTHR23019:SF0">
    <property type="entry name" value="NUCLEAR PORE MEMBRANE GLYCOPROTEIN 210"/>
    <property type="match status" value="1"/>
</dbReference>
<dbReference type="Pfam" id="PF02368">
    <property type="entry name" value="Big_2"/>
    <property type="match status" value="9"/>
</dbReference>
<name>A0AAU6V7H7_UNCXX</name>
<feature type="domain" description="Immunoglobulin" evidence="1">
    <location>
        <begin position="314"/>
        <end position="390"/>
    </location>
</feature>
<evidence type="ECO:0000259" key="2">
    <source>
        <dbReference type="SMART" id="SM00635"/>
    </source>
</evidence>
<feature type="domain" description="Immunoglobulin" evidence="1">
    <location>
        <begin position="140"/>
        <end position="216"/>
    </location>
</feature>
<dbReference type="SUPFAM" id="SSF49373">
    <property type="entry name" value="Invasin/intimin cell-adhesion fragments"/>
    <property type="match status" value="10"/>
</dbReference>
<organism evidence="3">
    <name type="scientific">bacterium 19NY03SH02</name>
    <dbReference type="NCBI Taxonomy" id="2920631"/>
    <lineage>
        <taxon>Bacteria</taxon>
    </lineage>
</organism>
<dbReference type="AlphaFoldDB" id="A0AAU6V7H7"/>
<dbReference type="PANTHER" id="PTHR23019">
    <property type="entry name" value="NUCLEAR PORE MEMBRANE GLYCOPROTEIN GP210-RELATED"/>
    <property type="match status" value="1"/>
</dbReference>
<evidence type="ECO:0000313" key="3">
    <source>
        <dbReference type="EMBL" id="XAG81190.1"/>
    </source>
</evidence>
<dbReference type="InterPro" id="IPR003343">
    <property type="entry name" value="Big_2"/>
</dbReference>
<dbReference type="InterPro" id="IPR008964">
    <property type="entry name" value="Invasin/intimin_cell_adhesion"/>
</dbReference>
<dbReference type="InterPro" id="IPR003599">
    <property type="entry name" value="Ig_sub"/>
</dbReference>
<dbReference type="EMBL" id="CP095354">
    <property type="protein sequence ID" value="XAG81190.1"/>
    <property type="molecule type" value="Genomic_DNA"/>
</dbReference>
<feature type="domain" description="BIG2" evidence="2">
    <location>
        <begin position="45"/>
        <end position="126"/>
    </location>
</feature>
<feature type="domain" description="Immunoglobulin" evidence="1">
    <location>
        <begin position="575"/>
        <end position="651"/>
    </location>
</feature>
<feature type="domain" description="BIG2" evidence="2">
    <location>
        <begin position="654"/>
        <end position="735"/>
    </location>
</feature>
<evidence type="ECO:0000259" key="1">
    <source>
        <dbReference type="SMART" id="SM00409"/>
    </source>
</evidence>
<feature type="domain" description="BIG2" evidence="2">
    <location>
        <begin position="741"/>
        <end position="822"/>
    </location>
</feature>
<dbReference type="SMART" id="SM00635">
    <property type="entry name" value="BID_2"/>
    <property type="match status" value="10"/>
</dbReference>
<protein>
    <submittedName>
        <fullName evidence="3">Ig-like domain-containing protein</fullName>
    </submittedName>
</protein>
<feature type="domain" description="Immunoglobulin" evidence="1">
    <location>
        <begin position="662"/>
        <end position="738"/>
    </location>
</feature>
<feature type="domain" description="Immunoglobulin" evidence="1">
    <location>
        <begin position="488"/>
        <end position="564"/>
    </location>
</feature>
<proteinExistence type="predicted"/>
<feature type="domain" description="BIG2" evidence="2">
    <location>
        <begin position="393"/>
        <end position="474"/>
    </location>
</feature>
<sequence>MNIYFKSLFAIVIFPLLMLLAGCNSEGAFSESTIKLERIDIIASPITTKGVSQLTLAVGNKQPFEATGHYSDGSSRTLTDLNVSDWHTSDPDVGRFDEPGVFTATNVGNTTLTATKDGVTSNTVDVNVSAAVITSIQVTPSPVNVAKGQTQQLTATATFSDATSSDVSNSVTWTPSDTATATVSAAGLLSAVEVGNTTLTATKDGVTSNTVDVNVSAAVITSIQVTPSPVNVAKGQTQQLTATATFSDATSSDVSNSVTWTPSDTATATVSAAGLLSAVEVGNTTLTATKDGVTSNTVDVNVSAAVITSIQVTPSPVNVAKGQTQQLTATATFSDATSSDVSNSVTWTPSDTATATVSAAGLLSAVEVGNTTLTATKDGVTSNTVDVNVSAAVITSIQVTPSPVNVAKGQTQQLTATATFSDATSSDVSNSVTWTPIDTATATVSSAGLLSAVEVGNTTLTATKDGVTSNTVDVNVSAAVITSIQVTPSPVNVAKGQTQQLTATATFSDATSSDVSSSVTWTPVDTATATVSSAGLLSAVEVGNTTLTATKDGVTSNTVDVNVSAAVITSIQVTPSPVNVAKGQTQQLTATAIFSDATSSDISSSVTWTPVDTATATVSSTGLLSGVQVGNTTLTATKDGITSNTVDVNVSAAVITSIQVTPSPVNVAKGQTQQLTATATFSDMTSSDISNSVTWTPIDTATATVSSAGLLSAVEVGNTTLTATKDGVTSNTVDVNVSAAVITSIQVTPSPVNVAKGQTQQLTATATFSDATSSDVSNSVTWTPSDTATATVSAAGLLSAVEVGNTTLTATKDGVTSNTVDVNVSAAVITSIQVTPSPVNVAKGQTQQLTATATFSDMTSSDISNSVTWTPIDTATATVSSAGLLSAVEVGNTTLTATKDGVTSNTVDVNVCADLSGACIDIFDTGTGKLFTNSPSEAYLDSIGGSATDGILNENGTYGPSGNFYLFNWTNANALCTTYNTLSLGGRTNWRLATRDELKGELYDIFGNMFTARGWPTKRHYWSATPDGSNYCSVRLNLGYVGSSTPGSTLYASCVSNP</sequence>
<feature type="domain" description="Immunoglobulin" evidence="1">
    <location>
        <begin position="749"/>
        <end position="825"/>
    </location>
</feature>
<feature type="domain" description="BIG2" evidence="2">
    <location>
        <begin position="567"/>
        <end position="648"/>
    </location>
</feature>
<dbReference type="Gene3D" id="2.60.40.1080">
    <property type="match status" value="10"/>
</dbReference>
<feature type="domain" description="BIG2" evidence="2">
    <location>
        <begin position="132"/>
        <end position="213"/>
    </location>
</feature>
<reference evidence="3" key="1">
    <citation type="submission" date="2022-03" db="EMBL/GenBank/DDBJ databases">
        <title>Sea Food Isolates.</title>
        <authorList>
            <person name="Li c."/>
        </authorList>
    </citation>
    <scope>NUCLEOTIDE SEQUENCE</scope>
    <source>
        <strain evidence="3">19NY03SH02</strain>
    </source>
</reference>
<dbReference type="InterPro" id="IPR045197">
    <property type="entry name" value="NUP210-like"/>
</dbReference>